<proteinExistence type="predicted"/>
<dbReference type="AlphaFoldDB" id="A0A5J4SFC8"/>
<organism evidence="3">
    <name type="scientific">termite gut metagenome</name>
    <dbReference type="NCBI Taxonomy" id="433724"/>
    <lineage>
        <taxon>unclassified sequences</taxon>
        <taxon>metagenomes</taxon>
        <taxon>organismal metagenomes</taxon>
    </lineage>
</organism>
<protein>
    <submittedName>
        <fullName evidence="3">Uncharacterized protein</fullName>
    </submittedName>
</protein>
<keyword evidence="2" id="KW-0812">Transmembrane</keyword>
<feature type="transmembrane region" description="Helical" evidence="2">
    <location>
        <begin position="152"/>
        <end position="174"/>
    </location>
</feature>
<evidence type="ECO:0000256" key="2">
    <source>
        <dbReference type="SAM" id="Phobius"/>
    </source>
</evidence>
<keyword evidence="2" id="KW-1133">Transmembrane helix</keyword>
<reference evidence="3" key="1">
    <citation type="submission" date="2019-03" db="EMBL/GenBank/DDBJ databases">
        <title>Single cell metagenomics reveals metabolic interactions within the superorganism composed of flagellate Streblomastix strix and complex community of Bacteroidetes bacteria on its surface.</title>
        <authorList>
            <person name="Treitli S.C."/>
            <person name="Kolisko M."/>
            <person name="Husnik F."/>
            <person name="Keeling P."/>
            <person name="Hampl V."/>
        </authorList>
    </citation>
    <scope>NUCLEOTIDE SEQUENCE</scope>
    <source>
        <strain evidence="3">STM</strain>
    </source>
</reference>
<keyword evidence="2" id="KW-0472">Membrane</keyword>
<comment type="caution">
    <text evidence="3">The sequence shown here is derived from an EMBL/GenBank/DDBJ whole genome shotgun (WGS) entry which is preliminary data.</text>
</comment>
<gene>
    <name evidence="3" type="ORF">EZS27_008250</name>
</gene>
<evidence type="ECO:0000256" key="1">
    <source>
        <dbReference type="SAM" id="Coils"/>
    </source>
</evidence>
<accession>A0A5J4SFC8</accession>
<feature type="transmembrane region" description="Helical" evidence="2">
    <location>
        <begin position="6"/>
        <end position="25"/>
    </location>
</feature>
<keyword evidence="1" id="KW-0175">Coiled coil</keyword>
<feature type="transmembrane region" description="Helical" evidence="2">
    <location>
        <begin position="110"/>
        <end position="132"/>
    </location>
</feature>
<evidence type="ECO:0000313" key="3">
    <source>
        <dbReference type="EMBL" id="KAA6344095.1"/>
    </source>
</evidence>
<name>A0A5J4SFC8_9ZZZZ</name>
<feature type="coiled-coil region" evidence="1">
    <location>
        <begin position="292"/>
        <end position="319"/>
    </location>
</feature>
<sequence length="520" mass="58566">MHYYHYLIIIIIIAVIVIIQIRVFLNTLKKLEIFQTIFPERHTLYTLCKNEDILSIETKHENEVLEVTLNSINNYLCKNKGAVSDFHLIKDIVDRNCDAKEEEIDTQIPIPLYLGLMGTMAGILVGILYLWLSDGLNNLLNNASSGAGAEGVEALLGGVALAMIASMLGIILTTTGSTKHKNSKVEVESNKNGFISWIQSELLPKMSNDMPDVLDKMTRNLATFNRTFSENTKELKGTLSQANESYQLQAEIMKAVNKLKIAEIATANIAVYDKLKNCTEEIGYFSTYLHSVNEYVANVKALNEKLDANETRMKAIEDMGIFFKQEKEIFEARKGFIYKAVGEVDATLQNALSKLKDNTDNQFIELTKATVKQQDVLQQALQKGLEEASAQEKEVFEIRQGLVKKEVDGVDTALQDALARLKENTDKQISEWIQATVKQQQALQKGLEETPAIVSELKNLTAVKDTMSNLEKTTWEQNQKLDNLTEAILKLAKTRTRISGTSTSTSVTKWNLFKKWLKRR</sequence>
<dbReference type="EMBL" id="SNRY01000235">
    <property type="protein sequence ID" value="KAA6344095.1"/>
    <property type="molecule type" value="Genomic_DNA"/>
</dbReference>